<keyword evidence="4" id="KW-0677">Repeat</keyword>
<dbReference type="PANTHER" id="PTHR22851:SF0">
    <property type="entry name" value="DDB1- AND CUL4-ASSOCIATED FACTOR 13"/>
    <property type="match status" value="1"/>
</dbReference>
<feature type="repeat" description="WD" evidence="7">
    <location>
        <begin position="323"/>
        <end position="364"/>
    </location>
</feature>
<dbReference type="AlphaFoldDB" id="A0A7E4W722"/>
<evidence type="ECO:0000259" key="8">
    <source>
        <dbReference type="Pfam" id="PF04158"/>
    </source>
</evidence>
<feature type="repeat" description="WD" evidence="7">
    <location>
        <begin position="280"/>
        <end position="321"/>
    </location>
</feature>
<dbReference type="WBParaSite" id="Pan_g8115.t1">
    <property type="protein sequence ID" value="Pan_g8115.t1"/>
    <property type="gene ID" value="Pan_g8115"/>
</dbReference>
<keyword evidence="6" id="KW-0687">Ribonucleoprotein</keyword>
<feature type="domain" description="Sof1-like protein" evidence="8">
    <location>
        <begin position="357"/>
        <end position="441"/>
    </location>
</feature>
<dbReference type="Pfam" id="PF00400">
    <property type="entry name" value="WD40"/>
    <property type="match status" value="3"/>
</dbReference>
<dbReference type="InterPro" id="IPR015943">
    <property type="entry name" value="WD40/YVTN_repeat-like_dom_sf"/>
</dbReference>
<reference evidence="9" key="1">
    <citation type="journal article" date="2013" name="Genetics">
        <title>The draft genome and transcriptome of Panagrellus redivivus are shaped by the harsh demands of a free-living lifestyle.</title>
        <authorList>
            <person name="Srinivasan J."/>
            <person name="Dillman A.R."/>
            <person name="Macchietto M.G."/>
            <person name="Heikkinen L."/>
            <person name="Lakso M."/>
            <person name="Fracchia K.M."/>
            <person name="Antoshechkin I."/>
            <person name="Mortazavi A."/>
            <person name="Wong G."/>
            <person name="Sternberg P.W."/>
        </authorList>
    </citation>
    <scope>NUCLEOTIDE SEQUENCE [LARGE SCALE GENOMIC DNA]</scope>
    <source>
        <strain evidence="9">MT8872</strain>
    </source>
</reference>
<feature type="repeat" description="WD" evidence="7">
    <location>
        <begin position="63"/>
        <end position="105"/>
    </location>
</feature>
<evidence type="ECO:0000313" key="10">
    <source>
        <dbReference type="WBParaSite" id="Pan_g8115.t1"/>
    </source>
</evidence>
<dbReference type="InterPro" id="IPR036322">
    <property type="entry name" value="WD40_repeat_dom_sf"/>
</dbReference>
<evidence type="ECO:0000256" key="2">
    <source>
        <dbReference type="ARBA" id="ARBA00005649"/>
    </source>
</evidence>
<dbReference type="GO" id="GO:0000462">
    <property type="term" value="P:maturation of SSU-rRNA from tricistronic rRNA transcript (SSU-rRNA, 5.8S rRNA, LSU-rRNA)"/>
    <property type="evidence" value="ECO:0007669"/>
    <property type="project" value="TreeGrafter"/>
</dbReference>
<protein>
    <submittedName>
        <fullName evidence="10">Sof1 domain-containing protein</fullName>
    </submittedName>
</protein>
<name>A0A7E4W722_PANRE</name>
<evidence type="ECO:0000256" key="3">
    <source>
        <dbReference type="ARBA" id="ARBA00022574"/>
    </source>
</evidence>
<reference evidence="10" key="2">
    <citation type="submission" date="2020-10" db="UniProtKB">
        <authorList>
            <consortium name="WormBaseParasite"/>
        </authorList>
    </citation>
    <scope>IDENTIFICATION</scope>
</reference>
<keyword evidence="3 7" id="KW-0853">WD repeat</keyword>
<dbReference type="InterPro" id="IPR051733">
    <property type="entry name" value="WD_repeat_DCAF13/WDSOF1"/>
</dbReference>
<dbReference type="SMART" id="SM00320">
    <property type="entry name" value="WD40"/>
    <property type="match status" value="6"/>
</dbReference>
<evidence type="ECO:0000256" key="5">
    <source>
        <dbReference type="ARBA" id="ARBA00023242"/>
    </source>
</evidence>
<dbReference type="PROSITE" id="PS50294">
    <property type="entry name" value="WD_REPEATS_REGION"/>
    <property type="match status" value="3"/>
</dbReference>
<comment type="similarity">
    <text evidence="2">Belongs to the WD repeat DCAF13/WDSOF1 family.</text>
</comment>
<dbReference type="Pfam" id="PF04158">
    <property type="entry name" value="Sof1"/>
    <property type="match status" value="1"/>
</dbReference>
<dbReference type="PROSITE" id="PS50082">
    <property type="entry name" value="WD_REPEATS_2"/>
    <property type="match status" value="3"/>
</dbReference>
<dbReference type="Proteomes" id="UP000492821">
    <property type="component" value="Unassembled WGS sequence"/>
</dbReference>
<dbReference type="Gene3D" id="2.130.10.10">
    <property type="entry name" value="YVTN repeat-like/Quinoprotein amine dehydrogenase"/>
    <property type="match status" value="2"/>
</dbReference>
<evidence type="ECO:0000256" key="1">
    <source>
        <dbReference type="ARBA" id="ARBA00004604"/>
    </source>
</evidence>
<dbReference type="PANTHER" id="PTHR22851">
    <property type="entry name" value="U3 SMALL NUCLEOLAR RNA U3 SNORNA ASSOCIATED PROTEIN"/>
    <property type="match status" value="1"/>
</dbReference>
<sequence length="448" mass="50698">MVKVKVLSRNPDHYQRETKNDIFKVPVRNGGKEDPLRHAVEYTRALNAAKLERVFAKPFIGSFDGHNEGVSVLAKHPLRLGYLFSGARDGQVKIWRLSNRKCLSTTQAHAGPVNGISVDGVSGELFATIGQDAQLKHWNLAENIVQDLGEPAHSVPLSYVPHSISHLYDSTDFVVSGEGISYWKLHRDTPVRTYDLGPNTVHSVRSSPVEATIVAGCASDRSVFLLDTRQKYPVHRIVMSLRPNNICWNPIEAYNFVAASDDYNLYGFDMRNMSAASNVYGDHTAAVMDVDFAPTGKEFVSGSIDRSVRIFRTNGTRSREIYTAPRMQEVFSVSWSQDNKFVMSGSNEMNIRLWKVNASEKMGSLRPREKQAFEYNDKLKKQYSHHPGVGRILRHRQIPKAIKHAADEHRVIQNKQKRKEKNLRANRKKDIPFTPFKEKVVVKEGITD</sequence>
<evidence type="ECO:0000313" key="9">
    <source>
        <dbReference type="Proteomes" id="UP000492821"/>
    </source>
</evidence>
<comment type="subcellular location">
    <subcellularLocation>
        <location evidence="1">Nucleus</location>
        <location evidence="1">Nucleolus</location>
    </subcellularLocation>
</comment>
<proteinExistence type="inferred from homology"/>
<evidence type="ECO:0000256" key="7">
    <source>
        <dbReference type="PROSITE-ProRule" id="PRU00221"/>
    </source>
</evidence>
<dbReference type="SUPFAM" id="SSF50978">
    <property type="entry name" value="WD40 repeat-like"/>
    <property type="match status" value="1"/>
</dbReference>
<dbReference type="InterPro" id="IPR001680">
    <property type="entry name" value="WD40_rpt"/>
</dbReference>
<keyword evidence="5" id="KW-0539">Nucleus</keyword>
<evidence type="ECO:0000256" key="6">
    <source>
        <dbReference type="ARBA" id="ARBA00023274"/>
    </source>
</evidence>
<dbReference type="GO" id="GO:0032040">
    <property type="term" value="C:small-subunit processome"/>
    <property type="evidence" value="ECO:0007669"/>
    <property type="project" value="TreeGrafter"/>
</dbReference>
<organism evidence="9 10">
    <name type="scientific">Panagrellus redivivus</name>
    <name type="common">Microworm</name>
    <dbReference type="NCBI Taxonomy" id="6233"/>
    <lineage>
        <taxon>Eukaryota</taxon>
        <taxon>Metazoa</taxon>
        <taxon>Ecdysozoa</taxon>
        <taxon>Nematoda</taxon>
        <taxon>Chromadorea</taxon>
        <taxon>Rhabditida</taxon>
        <taxon>Tylenchina</taxon>
        <taxon>Panagrolaimomorpha</taxon>
        <taxon>Panagrolaimoidea</taxon>
        <taxon>Panagrolaimidae</taxon>
        <taxon>Panagrellus</taxon>
    </lineage>
</organism>
<accession>A0A7E4W722</accession>
<keyword evidence="9" id="KW-1185">Reference proteome</keyword>
<evidence type="ECO:0000256" key="4">
    <source>
        <dbReference type="ARBA" id="ARBA00022737"/>
    </source>
</evidence>
<dbReference type="InterPro" id="IPR007287">
    <property type="entry name" value="Sof1"/>
</dbReference>